<evidence type="ECO:0000313" key="1">
    <source>
        <dbReference type="EMBL" id="JAH64647.1"/>
    </source>
</evidence>
<protein>
    <submittedName>
        <fullName evidence="1">Uncharacterized protein</fullName>
    </submittedName>
</protein>
<name>A0A0E9UFX6_ANGAN</name>
<reference evidence="1" key="2">
    <citation type="journal article" date="2015" name="Fish Shellfish Immunol.">
        <title>Early steps in the European eel (Anguilla anguilla)-Vibrio vulnificus interaction in the gills: Role of the RtxA13 toxin.</title>
        <authorList>
            <person name="Callol A."/>
            <person name="Pajuelo D."/>
            <person name="Ebbesson L."/>
            <person name="Teles M."/>
            <person name="MacKenzie S."/>
            <person name="Amaro C."/>
        </authorList>
    </citation>
    <scope>NUCLEOTIDE SEQUENCE</scope>
</reference>
<proteinExistence type="predicted"/>
<dbReference type="AlphaFoldDB" id="A0A0E9UFX6"/>
<reference evidence="1" key="1">
    <citation type="submission" date="2014-11" db="EMBL/GenBank/DDBJ databases">
        <authorList>
            <person name="Amaro Gonzalez C."/>
        </authorList>
    </citation>
    <scope>NUCLEOTIDE SEQUENCE</scope>
</reference>
<dbReference type="EMBL" id="GBXM01043930">
    <property type="protein sequence ID" value="JAH64647.1"/>
    <property type="molecule type" value="Transcribed_RNA"/>
</dbReference>
<sequence>MSVCVSLRLRLPLPLCVRAVLSPAPSVTACSMSVV</sequence>
<organism evidence="1">
    <name type="scientific">Anguilla anguilla</name>
    <name type="common">European freshwater eel</name>
    <name type="synonym">Muraena anguilla</name>
    <dbReference type="NCBI Taxonomy" id="7936"/>
    <lineage>
        <taxon>Eukaryota</taxon>
        <taxon>Metazoa</taxon>
        <taxon>Chordata</taxon>
        <taxon>Craniata</taxon>
        <taxon>Vertebrata</taxon>
        <taxon>Euteleostomi</taxon>
        <taxon>Actinopterygii</taxon>
        <taxon>Neopterygii</taxon>
        <taxon>Teleostei</taxon>
        <taxon>Anguilliformes</taxon>
        <taxon>Anguillidae</taxon>
        <taxon>Anguilla</taxon>
    </lineage>
</organism>
<accession>A0A0E9UFX6</accession>